<keyword evidence="1" id="KW-1133">Transmembrane helix</keyword>
<organism evidence="2 3">
    <name type="scientific">Sulfitobacter geojensis</name>
    <dbReference type="NCBI Taxonomy" id="1342299"/>
    <lineage>
        <taxon>Bacteria</taxon>
        <taxon>Pseudomonadati</taxon>
        <taxon>Pseudomonadota</taxon>
        <taxon>Alphaproteobacteria</taxon>
        <taxon>Rhodobacterales</taxon>
        <taxon>Roseobacteraceae</taxon>
        <taxon>Sulfitobacter</taxon>
    </lineage>
</organism>
<dbReference type="AlphaFoldDB" id="A0AAE2VUX8"/>
<feature type="transmembrane region" description="Helical" evidence="1">
    <location>
        <begin position="60"/>
        <end position="81"/>
    </location>
</feature>
<evidence type="ECO:0000313" key="3">
    <source>
        <dbReference type="Proteomes" id="UP000732193"/>
    </source>
</evidence>
<evidence type="ECO:0000256" key="1">
    <source>
        <dbReference type="SAM" id="Phobius"/>
    </source>
</evidence>
<feature type="transmembrane region" description="Helical" evidence="1">
    <location>
        <begin position="29"/>
        <end position="48"/>
    </location>
</feature>
<name>A0AAE2VUX8_9RHOB</name>
<reference evidence="2 3" key="1">
    <citation type="submission" date="2021-01" db="EMBL/GenBank/DDBJ databases">
        <title>Diatom-associated Roseobacters Show Island Model of Population Structure.</title>
        <authorList>
            <person name="Qu L."/>
            <person name="Feng X."/>
            <person name="Chen Y."/>
            <person name="Li L."/>
            <person name="Wang X."/>
            <person name="Hu Z."/>
            <person name="Wang H."/>
            <person name="Luo H."/>
        </authorList>
    </citation>
    <scope>NUCLEOTIDE SEQUENCE [LARGE SCALE GENOMIC DNA]</scope>
    <source>
        <strain evidence="2 3">TR60-84</strain>
    </source>
</reference>
<proteinExistence type="predicted"/>
<keyword evidence="3" id="KW-1185">Reference proteome</keyword>
<accession>A0AAE2VUX8</accession>
<gene>
    <name evidence="2" type="ORF">JQV55_01345</name>
</gene>
<comment type="caution">
    <text evidence="2">The sequence shown here is derived from an EMBL/GenBank/DDBJ whole genome shotgun (WGS) entry which is preliminary data.</text>
</comment>
<feature type="transmembrane region" description="Helical" evidence="1">
    <location>
        <begin position="6"/>
        <end position="24"/>
    </location>
</feature>
<dbReference type="EMBL" id="JAFBRM010000001">
    <property type="protein sequence ID" value="MBM1712202.1"/>
    <property type="molecule type" value="Genomic_DNA"/>
</dbReference>
<dbReference type="RefSeq" id="WP_203240999.1">
    <property type="nucleotide sequence ID" value="NZ_CANKZB010000001.1"/>
</dbReference>
<keyword evidence="1" id="KW-0812">Transmembrane</keyword>
<keyword evidence="1" id="KW-0472">Membrane</keyword>
<evidence type="ECO:0000313" key="2">
    <source>
        <dbReference type="EMBL" id="MBM1712202.1"/>
    </source>
</evidence>
<dbReference type="Proteomes" id="UP000732193">
    <property type="component" value="Unassembled WGS sequence"/>
</dbReference>
<protein>
    <submittedName>
        <fullName evidence="2">Uncharacterized protein</fullName>
    </submittedName>
</protein>
<sequence length="95" mass="10479">MNGMLGTLIGLLALWMAACCFCGFKRRFVAFLAVLLIGLGANLCWMVFGLDAHIFEVNVLIAQTSAVIYAVCAFAIGLFLSRIRRKWMESRVEGS</sequence>